<gene>
    <name evidence="2" type="ORF">ENO08_02155</name>
</gene>
<dbReference type="GO" id="GO:0003676">
    <property type="term" value="F:nucleic acid binding"/>
    <property type="evidence" value="ECO:0007669"/>
    <property type="project" value="InterPro"/>
</dbReference>
<dbReference type="InterPro" id="IPR004805">
    <property type="entry name" value="DnaE2/DnaE/PolC"/>
</dbReference>
<evidence type="ECO:0000313" key="2">
    <source>
        <dbReference type="EMBL" id="HER43246.1"/>
    </source>
</evidence>
<evidence type="ECO:0000259" key="1">
    <source>
        <dbReference type="Pfam" id="PF01336"/>
    </source>
</evidence>
<dbReference type="PANTHER" id="PTHR32294">
    <property type="entry name" value="DNA POLYMERASE III SUBUNIT ALPHA"/>
    <property type="match status" value="1"/>
</dbReference>
<protein>
    <recommendedName>
        <fullName evidence="1">OB domain-containing protein</fullName>
    </recommendedName>
</protein>
<dbReference type="Gene3D" id="2.40.50.140">
    <property type="entry name" value="Nucleic acid-binding proteins"/>
    <property type="match status" value="1"/>
</dbReference>
<dbReference type="Proteomes" id="UP000886069">
    <property type="component" value="Unassembled WGS sequence"/>
</dbReference>
<name>A0A7V2F3T6_UNCEI</name>
<dbReference type="GO" id="GO:0008408">
    <property type="term" value="F:3'-5' exonuclease activity"/>
    <property type="evidence" value="ECO:0007669"/>
    <property type="project" value="InterPro"/>
</dbReference>
<dbReference type="EMBL" id="DSEC01000150">
    <property type="protein sequence ID" value="HER43246.1"/>
    <property type="molecule type" value="Genomic_DNA"/>
</dbReference>
<dbReference type="InterPro" id="IPR012340">
    <property type="entry name" value="NA-bd_OB-fold"/>
</dbReference>
<dbReference type="PANTHER" id="PTHR32294:SF5">
    <property type="entry name" value="DNA POLYMERASE III POLC-TYPE"/>
    <property type="match status" value="1"/>
</dbReference>
<dbReference type="Pfam" id="PF01336">
    <property type="entry name" value="tRNA_anti-codon"/>
    <property type="match status" value="1"/>
</dbReference>
<feature type="non-terminal residue" evidence="2">
    <location>
        <position position="1"/>
    </location>
</feature>
<organism evidence="2">
    <name type="scientific">Eiseniibacteriota bacterium</name>
    <dbReference type="NCBI Taxonomy" id="2212470"/>
    <lineage>
        <taxon>Bacteria</taxon>
        <taxon>Candidatus Eiseniibacteriota</taxon>
    </lineage>
</organism>
<dbReference type="AlphaFoldDB" id="A0A7V2F3T6"/>
<dbReference type="CDD" id="cd04485">
    <property type="entry name" value="DnaE_OBF"/>
    <property type="match status" value="1"/>
</dbReference>
<feature type="domain" description="OB" evidence="1">
    <location>
        <begin position="35"/>
        <end position="112"/>
    </location>
</feature>
<comment type="caution">
    <text evidence="2">The sequence shown here is derived from an EMBL/GenBank/DDBJ whole genome shotgun (WGS) entry which is preliminary data.</text>
</comment>
<sequence length="198" mass="22560">FYFSGHPLDKYRTLLGRIISVDSLSLPGRSEREAVILAGLIGDQRVVIDRKGNAMSFVTMEDFYGSYEVIVFSSCYQKHRAKLLQDSIVVVKGKTSAKDRGDSKVIADEIYTLDEALRFLSRRVHLTLGSNRFGKDELERLREVVGRYPGERDIIFHWRENGTEHYTVQARNARVAPGLEMVEELKRIAGVEHVEISN</sequence>
<dbReference type="SUPFAM" id="SSF50249">
    <property type="entry name" value="Nucleic acid-binding proteins"/>
    <property type="match status" value="1"/>
</dbReference>
<dbReference type="GO" id="GO:0006260">
    <property type="term" value="P:DNA replication"/>
    <property type="evidence" value="ECO:0007669"/>
    <property type="project" value="InterPro"/>
</dbReference>
<accession>A0A7V2F3T6</accession>
<dbReference type="InterPro" id="IPR004365">
    <property type="entry name" value="NA-bd_OB_tRNA"/>
</dbReference>
<proteinExistence type="predicted"/>
<reference evidence="2" key="1">
    <citation type="journal article" date="2020" name="mSystems">
        <title>Genome- and Community-Level Interaction Insights into Carbon Utilization and Element Cycling Functions of Hydrothermarchaeota in Hydrothermal Sediment.</title>
        <authorList>
            <person name="Zhou Z."/>
            <person name="Liu Y."/>
            <person name="Xu W."/>
            <person name="Pan J."/>
            <person name="Luo Z.H."/>
            <person name="Li M."/>
        </authorList>
    </citation>
    <scope>NUCLEOTIDE SEQUENCE [LARGE SCALE GENOMIC DNA]</scope>
    <source>
        <strain evidence="2">SpSt-1233</strain>
    </source>
</reference>